<gene>
    <name evidence="6" type="ORF">IRI77_16805</name>
</gene>
<feature type="transmembrane region" description="Helical" evidence="5">
    <location>
        <begin position="222"/>
        <end position="242"/>
    </location>
</feature>
<feature type="transmembrane region" description="Helical" evidence="5">
    <location>
        <begin position="153"/>
        <end position="172"/>
    </location>
</feature>
<dbReference type="GO" id="GO:0016020">
    <property type="term" value="C:membrane"/>
    <property type="evidence" value="ECO:0007669"/>
    <property type="project" value="UniProtKB-SubCell"/>
</dbReference>
<keyword evidence="3 5" id="KW-1133">Transmembrane helix</keyword>
<protein>
    <submittedName>
        <fullName evidence="6">Amino acid permease</fullName>
    </submittedName>
</protein>
<keyword evidence="2 5" id="KW-0812">Transmembrane</keyword>
<evidence type="ECO:0000313" key="7">
    <source>
        <dbReference type="Proteomes" id="UP000593892"/>
    </source>
</evidence>
<sequence>MEQRLGLWDVVSLVVSAVIGSAIFLIPATLLRPQPSPLAAMLAMVFAGLLSWFGALAYAEMGAMFPDTGGEYVYLRESWGRLSAFLLGWSFFAVIQGGGLAALAVGFSTLLGGIVPLTPAAAKVVAVSLLMGLSFVNVLGVRQGAWFGHVMNVIKLSGLLWVIVTIATRPPAAALDWSWPRHWTLLQFSAALVPALWAYEGWNMAPCVAGEMVDARRTLPRALGIGLGVVIVLYCVTLWITMRALPVSQILATSAAGTSAVQTVLGGGAALWVTLTILFALVGCTNSCILGAARVYYAQARDGLFFEPFGHVHPRFKTPAFSLIAHGVWSSLLVFTGTYETLISYCTFGAWIFYALVVAGVMLLRRRNPDTARPYRVWGYPWTPMIFIAVAATFILSCFVTTPGSSFAGLALILSGIPLYLYWRRRVTPGRA</sequence>
<dbReference type="RefSeq" id="WP_194453193.1">
    <property type="nucleotide sequence ID" value="NZ_CP063849.1"/>
</dbReference>
<evidence type="ECO:0000256" key="2">
    <source>
        <dbReference type="ARBA" id="ARBA00022692"/>
    </source>
</evidence>
<evidence type="ECO:0000256" key="5">
    <source>
        <dbReference type="SAM" id="Phobius"/>
    </source>
</evidence>
<accession>A0A7S7SNJ5</accession>
<evidence type="ECO:0000313" key="6">
    <source>
        <dbReference type="EMBL" id="QOY91539.1"/>
    </source>
</evidence>
<feature type="transmembrane region" description="Helical" evidence="5">
    <location>
        <begin position="269"/>
        <end position="297"/>
    </location>
</feature>
<feature type="transmembrane region" description="Helical" evidence="5">
    <location>
        <begin position="342"/>
        <end position="365"/>
    </location>
</feature>
<evidence type="ECO:0000256" key="3">
    <source>
        <dbReference type="ARBA" id="ARBA00022989"/>
    </source>
</evidence>
<feature type="transmembrane region" description="Helical" evidence="5">
    <location>
        <begin position="7"/>
        <end position="26"/>
    </location>
</feature>
<feature type="transmembrane region" description="Helical" evidence="5">
    <location>
        <begin position="406"/>
        <end position="423"/>
    </location>
</feature>
<evidence type="ECO:0000256" key="4">
    <source>
        <dbReference type="ARBA" id="ARBA00023136"/>
    </source>
</evidence>
<evidence type="ECO:0000256" key="1">
    <source>
        <dbReference type="ARBA" id="ARBA00004141"/>
    </source>
</evidence>
<proteinExistence type="predicted"/>
<feature type="transmembrane region" description="Helical" evidence="5">
    <location>
        <begin position="120"/>
        <end position="141"/>
    </location>
</feature>
<dbReference type="Proteomes" id="UP000593892">
    <property type="component" value="Chromosome"/>
</dbReference>
<keyword evidence="7" id="KW-1185">Reference proteome</keyword>
<dbReference type="PIRSF" id="PIRSF006060">
    <property type="entry name" value="AA_transporter"/>
    <property type="match status" value="1"/>
</dbReference>
<dbReference type="EMBL" id="CP063849">
    <property type="protein sequence ID" value="QOY91539.1"/>
    <property type="molecule type" value="Genomic_DNA"/>
</dbReference>
<name>A0A7S7SNJ5_PALFE</name>
<feature type="transmembrane region" description="Helical" evidence="5">
    <location>
        <begin position="184"/>
        <end position="202"/>
    </location>
</feature>
<feature type="transmembrane region" description="Helical" evidence="5">
    <location>
        <begin position="318"/>
        <end position="336"/>
    </location>
</feature>
<dbReference type="AlphaFoldDB" id="A0A7S7SNJ5"/>
<dbReference type="PANTHER" id="PTHR11785:SF512">
    <property type="entry name" value="SOBREMESA, ISOFORM B"/>
    <property type="match status" value="1"/>
</dbReference>
<dbReference type="KEGG" id="pfer:IRI77_16805"/>
<dbReference type="GO" id="GO:0015179">
    <property type="term" value="F:L-amino acid transmembrane transporter activity"/>
    <property type="evidence" value="ECO:0007669"/>
    <property type="project" value="TreeGrafter"/>
</dbReference>
<dbReference type="PANTHER" id="PTHR11785">
    <property type="entry name" value="AMINO ACID TRANSPORTER"/>
    <property type="match status" value="1"/>
</dbReference>
<feature type="transmembrane region" description="Helical" evidence="5">
    <location>
        <begin position="38"/>
        <end position="59"/>
    </location>
</feature>
<dbReference type="InterPro" id="IPR050598">
    <property type="entry name" value="AminoAcid_Transporter"/>
</dbReference>
<reference evidence="6" key="1">
    <citation type="submission" date="2020-10" db="EMBL/GenBank/DDBJ databases">
        <title>Complete genome sequence of Paludibaculum fermentans P105T, a facultatively anaerobic acidobacterium capable of dissimilatory Fe(III) reduction.</title>
        <authorList>
            <person name="Dedysh S.N."/>
            <person name="Beletsky A.V."/>
            <person name="Kulichevskaya I.S."/>
            <person name="Mardanov A.V."/>
            <person name="Ravin N.V."/>
        </authorList>
    </citation>
    <scope>NUCLEOTIDE SEQUENCE [LARGE SCALE GENOMIC DNA]</scope>
    <source>
        <strain evidence="6">P105</strain>
    </source>
</reference>
<dbReference type="InterPro" id="IPR002293">
    <property type="entry name" value="AA/rel_permease1"/>
</dbReference>
<feature type="transmembrane region" description="Helical" evidence="5">
    <location>
        <begin position="377"/>
        <end position="400"/>
    </location>
</feature>
<dbReference type="Gene3D" id="1.20.1740.10">
    <property type="entry name" value="Amino acid/polyamine transporter I"/>
    <property type="match status" value="1"/>
</dbReference>
<comment type="subcellular location">
    <subcellularLocation>
        <location evidence="1">Membrane</location>
        <topology evidence="1">Multi-pass membrane protein</topology>
    </subcellularLocation>
</comment>
<organism evidence="6 7">
    <name type="scientific">Paludibaculum fermentans</name>
    <dbReference type="NCBI Taxonomy" id="1473598"/>
    <lineage>
        <taxon>Bacteria</taxon>
        <taxon>Pseudomonadati</taxon>
        <taxon>Acidobacteriota</taxon>
        <taxon>Terriglobia</taxon>
        <taxon>Bryobacterales</taxon>
        <taxon>Bryobacteraceae</taxon>
        <taxon>Paludibaculum</taxon>
    </lineage>
</organism>
<keyword evidence="4 5" id="KW-0472">Membrane</keyword>
<dbReference type="Pfam" id="PF13520">
    <property type="entry name" value="AA_permease_2"/>
    <property type="match status" value="1"/>
</dbReference>
<feature type="transmembrane region" description="Helical" evidence="5">
    <location>
        <begin position="84"/>
        <end position="108"/>
    </location>
</feature>